<dbReference type="InterPro" id="IPR050833">
    <property type="entry name" value="Poly_Biosynth_Transport"/>
</dbReference>
<keyword evidence="2" id="KW-1003">Cell membrane</keyword>
<evidence type="ECO:0008006" key="9">
    <source>
        <dbReference type="Google" id="ProtNLM"/>
    </source>
</evidence>
<feature type="transmembrane region" description="Helical" evidence="6">
    <location>
        <begin position="313"/>
        <end position="335"/>
    </location>
</feature>
<evidence type="ECO:0000313" key="7">
    <source>
        <dbReference type="EMBL" id="RHL62863.1"/>
    </source>
</evidence>
<evidence type="ECO:0000313" key="8">
    <source>
        <dbReference type="Proteomes" id="UP000283616"/>
    </source>
</evidence>
<feature type="transmembrane region" description="Helical" evidence="6">
    <location>
        <begin position="341"/>
        <end position="362"/>
    </location>
</feature>
<feature type="transmembrane region" description="Helical" evidence="6">
    <location>
        <begin position="403"/>
        <end position="426"/>
    </location>
</feature>
<feature type="transmembrane region" description="Helical" evidence="6">
    <location>
        <begin position="254"/>
        <end position="276"/>
    </location>
</feature>
<dbReference type="PANTHER" id="PTHR30250">
    <property type="entry name" value="PST FAMILY PREDICTED COLANIC ACID TRANSPORTER"/>
    <property type="match status" value="1"/>
</dbReference>
<keyword evidence="5 6" id="KW-0472">Membrane</keyword>
<feature type="transmembrane region" description="Helical" evidence="6">
    <location>
        <begin position="157"/>
        <end position="177"/>
    </location>
</feature>
<keyword evidence="4 6" id="KW-1133">Transmembrane helix</keyword>
<accession>A0A415M493</accession>
<proteinExistence type="predicted"/>
<feature type="transmembrane region" description="Helical" evidence="6">
    <location>
        <begin position="89"/>
        <end position="111"/>
    </location>
</feature>
<protein>
    <recommendedName>
        <fullName evidence="9">Polysaccharide biosynthesis protein</fullName>
    </recommendedName>
</protein>
<feature type="transmembrane region" description="Helical" evidence="6">
    <location>
        <begin position="39"/>
        <end position="57"/>
    </location>
</feature>
<dbReference type="Proteomes" id="UP000283616">
    <property type="component" value="Unassembled WGS sequence"/>
</dbReference>
<name>A0A415M493_BACT4</name>
<feature type="transmembrane region" description="Helical" evidence="6">
    <location>
        <begin position="183"/>
        <end position="205"/>
    </location>
</feature>
<dbReference type="EMBL" id="QROV01000004">
    <property type="protein sequence ID" value="RHL62863.1"/>
    <property type="molecule type" value="Genomic_DNA"/>
</dbReference>
<feature type="transmembrane region" description="Helical" evidence="6">
    <location>
        <begin position="438"/>
        <end position="459"/>
    </location>
</feature>
<reference evidence="7 8" key="1">
    <citation type="submission" date="2018-08" db="EMBL/GenBank/DDBJ databases">
        <title>A genome reference for cultivated species of the human gut microbiota.</title>
        <authorList>
            <person name="Zou Y."/>
            <person name="Xue W."/>
            <person name="Luo G."/>
        </authorList>
    </citation>
    <scope>NUCLEOTIDE SEQUENCE [LARGE SCALE GENOMIC DNA]</scope>
    <source>
        <strain evidence="7 8">AF37-12</strain>
    </source>
</reference>
<sequence length="510" mass="58010">MQGTKRIVANTTFLYIRLVFVLLISLFTVRIVLKSLGDIDYGIYNVVCGFVSMFGFFNTAMTNGVQRFYNYELGKNGCKAVSRVYTSSLYIQIGLALLLIIVVEVIGIWYVNTKMVIPVDKLYVANYIFQFSLVGLMLSFLQIPYVAVIVAYEKMNYFAFVGIIDAIAKLLIAYAIISTPNRLLFYGGLLMLINVLDFFLFFVYARRHFEDLIFEKQRDKALIKEMLLFVGWNTFGSFAYVIRWQGVNVLMNAFFGVIVNAANGIASQISSALAYFSGNLVLAFKPQLTQSYASGNYRQTCYLLYLMTRMSYALVYTLSIPVILEIDCILNLWLGDDVPEYTASFSILVIISVLIGCFHTPLAQVVHATGKIRFFQIITSLIITSILPIAWICFRVGLNPNWAYWVTIVIYLINQIVGMIIVQNIFDYSYISYIKEVVLRSLAFSIIVPILPFVLLNYMNPSFIRLIYVCLITAGVSLIATYGLMLSSEERGQIRTKLNRFVKNNKTYIL</sequence>
<comment type="subcellular location">
    <subcellularLocation>
        <location evidence="1">Cell membrane</location>
        <topology evidence="1">Multi-pass membrane protein</topology>
    </subcellularLocation>
</comment>
<feature type="transmembrane region" description="Helical" evidence="6">
    <location>
        <begin position="127"/>
        <end position="150"/>
    </location>
</feature>
<comment type="caution">
    <text evidence="7">The sequence shown here is derived from an EMBL/GenBank/DDBJ whole genome shotgun (WGS) entry which is preliminary data.</text>
</comment>
<evidence type="ECO:0000256" key="4">
    <source>
        <dbReference type="ARBA" id="ARBA00022989"/>
    </source>
</evidence>
<feature type="transmembrane region" description="Helical" evidence="6">
    <location>
        <begin position="465"/>
        <end position="485"/>
    </location>
</feature>
<dbReference type="AlphaFoldDB" id="A0A415M493"/>
<feature type="transmembrane region" description="Helical" evidence="6">
    <location>
        <begin position="374"/>
        <end position="397"/>
    </location>
</feature>
<dbReference type="PANTHER" id="PTHR30250:SF26">
    <property type="entry name" value="PSMA PROTEIN"/>
    <property type="match status" value="1"/>
</dbReference>
<dbReference type="GO" id="GO:0005886">
    <property type="term" value="C:plasma membrane"/>
    <property type="evidence" value="ECO:0007669"/>
    <property type="project" value="UniProtKB-SubCell"/>
</dbReference>
<evidence type="ECO:0000256" key="6">
    <source>
        <dbReference type="SAM" id="Phobius"/>
    </source>
</evidence>
<evidence type="ECO:0000256" key="1">
    <source>
        <dbReference type="ARBA" id="ARBA00004651"/>
    </source>
</evidence>
<feature type="transmembrane region" description="Helical" evidence="6">
    <location>
        <begin position="226"/>
        <end position="242"/>
    </location>
</feature>
<feature type="transmembrane region" description="Helical" evidence="6">
    <location>
        <begin position="12"/>
        <end position="33"/>
    </location>
</feature>
<evidence type="ECO:0000256" key="3">
    <source>
        <dbReference type="ARBA" id="ARBA00022692"/>
    </source>
</evidence>
<gene>
    <name evidence="7" type="ORF">DW011_04205</name>
</gene>
<evidence type="ECO:0000256" key="2">
    <source>
        <dbReference type="ARBA" id="ARBA00022475"/>
    </source>
</evidence>
<keyword evidence="3 6" id="KW-0812">Transmembrane</keyword>
<organism evidence="7 8">
    <name type="scientific">Bacteroides thetaiotaomicron</name>
    <dbReference type="NCBI Taxonomy" id="818"/>
    <lineage>
        <taxon>Bacteria</taxon>
        <taxon>Pseudomonadati</taxon>
        <taxon>Bacteroidota</taxon>
        <taxon>Bacteroidia</taxon>
        <taxon>Bacteroidales</taxon>
        <taxon>Bacteroidaceae</taxon>
        <taxon>Bacteroides</taxon>
    </lineage>
</organism>
<evidence type="ECO:0000256" key="5">
    <source>
        <dbReference type="ARBA" id="ARBA00023136"/>
    </source>
</evidence>